<evidence type="ECO:0000259" key="8">
    <source>
        <dbReference type="Pfam" id="PF01757"/>
    </source>
</evidence>
<keyword evidence="4 7" id="KW-0812">Transmembrane</keyword>
<evidence type="ECO:0000256" key="3">
    <source>
        <dbReference type="ARBA" id="ARBA00022475"/>
    </source>
</evidence>
<dbReference type="GeneID" id="82205690"/>
<feature type="transmembrane region" description="Helical" evidence="7">
    <location>
        <begin position="247"/>
        <end position="267"/>
    </location>
</feature>
<evidence type="ECO:0000256" key="4">
    <source>
        <dbReference type="ARBA" id="ARBA00022692"/>
    </source>
</evidence>
<gene>
    <name evidence="9" type="ORF">CRIB_1658</name>
</gene>
<evidence type="ECO:0000256" key="2">
    <source>
        <dbReference type="ARBA" id="ARBA00007400"/>
    </source>
</evidence>
<evidence type="ECO:0000256" key="6">
    <source>
        <dbReference type="ARBA" id="ARBA00023136"/>
    </source>
</evidence>
<evidence type="ECO:0000256" key="7">
    <source>
        <dbReference type="SAM" id="Phobius"/>
    </source>
</evidence>
<keyword evidence="6 7" id="KW-0472">Membrane</keyword>
<feature type="domain" description="Acyltransferase 3" evidence="8">
    <location>
        <begin position="7"/>
        <end position="339"/>
    </location>
</feature>
<dbReference type="RefSeq" id="WP_180701799.1">
    <property type="nucleotide sequence ID" value="NZ_LN555523.1"/>
</dbReference>
<feature type="transmembrane region" description="Helical" evidence="7">
    <location>
        <begin position="7"/>
        <end position="25"/>
    </location>
</feature>
<dbReference type="PANTHER" id="PTHR40074">
    <property type="entry name" value="O-ACETYLTRANSFERASE WECH"/>
    <property type="match status" value="1"/>
</dbReference>
<feature type="transmembrane region" description="Helical" evidence="7">
    <location>
        <begin position="45"/>
        <end position="66"/>
    </location>
</feature>
<organism evidence="9 10">
    <name type="scientific">Romboutsia ilealis</name>
    <dbReference type="NCBI Taxonomy" id="1115758"/>
    <lineage>
        <taxon>Bacteria</taxon>
        <taxon>Bacillati</taxon>
        <taxon>Bacillota</taxon>
        <taxon>Clostridia</taxon>
        <taxon>Peptostreptococcales</taxon>
        <taxon>Peptostreptococcaceae</taxon>
        <taxon>Romboutsia</taxon>
    </lineage>
</organism>
<feature type="transmembrane region" description="Helical" evidence="7">
    <location>
        <begin position="279"/>
        <end position="298"/>
    </location>
</feature>
<keyword evidence="10" id="KW-1185">Reference proteome</keyword>
<keyword evidence="9" id="KW-0808">Transferase</keyword>
<comment type="subcellular location">
    <subcellularLocation>
        <location evidence="1">Cell membrane</location>
        <topology evidence="1">Multi-pass membrane protein</topology>
    </subcellularLocation>
</comment>
<feature type="transmembrane region" description="Helical" evidence="7">
    <location>
        <begin position="86"/>
        <end position="104"/>
    </location>
</feature>
<dbReference type="Proteomes" id="UP000245622">
    <property type="component" value="Chromosome 1"/>
</dbReference>
<feature type="transmembrane region" description="Helical" evidence="7">
    <location>
        <begin position="124"/>
        <end position="143"/>
    </location>
</feature>
<dbReference type="GO" id="GO:0005886">
    <property type="term" value="C:plasma membrane"/>
    <property type="evidence" value="ECO:0007669"/>
    <property type="project" value="UniProtKB-SubCell"/>
</dbReference>
<dbReference type="EMBL" id="LN555523">
    <property type="protein sequence ID" value="CED94265.1"/>
    <property type="molecule type" value="Genomic_DNA"/>
</dbReference>
<keyword evidence="5 7" id="KW-1133">Transmembrane helix</keyword>
<proteinExistence type="inferred from homology"/>
<dbReference type="InterPro" id="IPR002656">
    <property type="entry name" value="Acyl_transf_3_dom"/>
</dbReference>
<dbReference type="AlphaFoldDB" id="A0A1V1I216"/>
<evidence type="ECO:0000313" key="9">
    <source>
        <dbReference type="EMBL" id="CED94265.1"/>
    </source>
</evidence>
<keyword evidence="3" id="KW-1003">Cell membrane</keyword>
<dbReference type="Pfam" id="PF01757">
    <property type="entry name" value="Acyl_transf_3"/>
    <property type="match status" value="1"/>
</dbReference>
<name>A0A1V1I216_9FIRM</name>
<protein>
    <submittedName>
        <fullName evidence="9">Acyltransferase family</fullName>
    </submittedName>
</protein>
<feature type="transmembrane region" description="Helical" evidence="7">
    <location>
        <begin position="189"/>
        <end position="206"/>
    </location>
</feature>
<keyword evidence="9" id="KW-0012">Acyltransferase</keyword>
<evidence type="ECO:0000256" key="5">
    <source>
        <dbReference type="ARBA" id="ARBA00022989"/>
    </source>
</evidence>
<feature type="transmembrane region" description="Helical" evidence="7">
    <location>
        <begin position="155"/>
        <end position="174"/>
    </location>
</feature>
<dbReference type="GO" id="GO:0016413">
    <property type="term" value="F:O-acetyltransferase activity"/>
    <property type="evidence" value="ECO:0007669"/>
    <property type="project" value="TreeGrafter"/>
</dbReference>
<comment type="similarity">
    <text evidence="2">Belongs to the acyltransferase 3 family.</text>
</comment>
<dbReference type="PANTHER" id="PTHR40074:SF2">
    <property type="entry name" value="O-ACETYLTRANSFERASE WECH"/>
    <property type="match status" value="1"/>
</dbReference>
<dbReference type="KEGG" id="ril:CRIB_1658"/>
<accession>A0A1V1I216</accession>
<evidence type="ECO:0000256" key="1">
    <source>
        <dbReference type="ARBA" id="ARBA00004651"/>
    </source>
</evidence>
<dbReference type="GO" id="GO:0009246">
    <property type="term" value="P:enterobacterial common antigen biosynthetic process"/>
    <property type="evidence" value="ECO:0007669"/>
    <property type="project" value="TreeGrafter"/>
</dbReference>
<feature type="transmembrane region" description="Helical" evidence="7">
    <location>
        <begin position="318"/>
        <end position="339"/>
    </location>
</feature>
<evidence type="ECO:0000313" key="10">
    <source>
        <dbReference type="Proteomes" id="UP000245622"/>
    </source>
</evidence>
<feature type="transmembrane region" description="Helical" evidence="7">
    <location>
        <begin position="218"/>
        <end position="241"/>
    </location>
</feature>
<reference evidence="9 10" key="1">
    <citation type="submission" date="2014-04" db="EMBL/GenBank/DDBJ databases">
        <authorList>
            <person name="Hornung B.V."/>
        </authorList>
    </citation>
    <scope>NUCLEOTIDE SEQUENCE [LARGE SCALE GENOMIC DNA]</scope>
    <source>
        <strain evidence="9 10">CRIB</strain>
    </source>
</reference>
<sequence>MTKKRDYSMDLLKFLASFGVVMIHVDANFRQGEFVKNTTAWDLSLAINLLTKWCIPIFIMISGYYLLNSSKEIDYNTFLKKRFKKVLLPFIVWSIIYNLYYQYISSGISIKWTALGLIKNILGYPTAAPLWFLYPLLGLYLMMPIFKGIVDKIDFKIIVIIIGFSIVIKTISPFTDMVLNGSMNYWNDVPIASSTFAIYFILGGYLGRINIPTNLRSLLYVVTAIVFVGGFIATYKVPFIYDRSLEVTLDIGAINNMLLCISLFVIAQNMKFKKLSNSSIFTGFVGILSTVNFGVFLFHPIVIDLVKSKFLGASGDLIWILLAQGIIVYVVTSIVVYIIKKVPLVKEIV</sequence>